<name>A0A068SY65_NEOGA</name>
<dbReference type="Proteomes" id="UP000028181">
    <property type="component" value="Plasmid pHAMBI540a"/>
</dbReference>
<dbReference type="InterPro" id="IPR050707">
    <property type="entry name" value="HTH_MetabolicPath_Reg"/>
</dbReference>
<proteinExistence type="predicted"/>
<dbReference type="GeneID" id="24261045"/>
<dbReference type="GO" id="GO:0045892">
    <property type="term" value="P:negative regulation of DNA-templated transcription"/>
    <property type="evidence" value="ECO:0007669"/>
    <property type="project" value="TreeGrafter"/>
</dbReference>
<dbReference type="GO" id="GO:0003677">
    <property type="term" value="F:DNA binding"/>
    <property type="evidence" value="ECO:0007669"/>
    <property type="project" value="UniProtKB-KW"/>
</dbReference>
<keyword evidence="3" id="KW-0804">Transcription</keyword>
<dbReference type="InterPro" id="IPR029016">
    <property type="entry name" value="GAF-like_dom_sf"/>
</dbReference>
<dbReference type="SUPFAM" id="SSF55781">
    <property type="entry name" value="GAF domain-like"/>
    <property type="match status" value="1"/>
</dbReference>
<dbReference type="PROSITE" id="PS51077">
    <property type="entry name" value="HTH_ICLR"/>
    <property type="match status" value="1"/>
</dbReference>
<dbReference type="OrthoDB" id="6811967at2"/>
<feature type="domain" description="HTH iclR-type" evidence="4">
    <location>
        <begin position="22"/>
        <end position="84"/>
    </location>
</feature>
<dbReference type="SMART" id="SM00346">
    <property type="entry name" value="HTH_ICLR"/>
    <property type="match status" value="1"/>
</dbReference>
<dbReference type="RefSeq" id="WP_051909706.1">
    <property type="nucleotide sequence ID" value="NZ_HG938354.1"/>
</dbReference>
<dbReference type="Pfam" id="PF01614">
    <property type="entry name" value="IclR_C"/>
    <property type="match status" value="1"/>
</dbReference>
<dbReference type="EMBL" id="HG938354">
    <property type="protein sequence ID" value="CDN50784.1"/>
    <property type="molecule type" value="Genomic_DNA"/>
</dbReference>
<dbReference type="HOGENOM" id="CLU_062618_2_0_5"/>
<dbReference type="AlphaFoldDB" id="A0A068SY65"/>
<keyword evidence="6" id="KW-0614">Plasmid</keyword>
<dbReference type="InterPro" id="IPR036390">
    <property type="entry name" value="WH_DNA-bd_sf"/>
</dbReference>
<evidence type="ECO:0000256" key="1">
    <source>
        <dbReference type="ARBA" id="ARBA00023015"/>
    </source>
</evidence>
<evidence type="ECO:0000313" key="7">
    <source>
        <dbReference type="Proteomes" id="UP000028181"/>
    </source>
</evidence>
<dbReference type="PANTHER" id="PTHR30136">
    <property type="entry name" value="HELIX-TURN-HELIX TRANSCRIPTIONAL REGULATOR, ICLR FAMILY"/>
    <property type="match status" value="1"/>
</dbReference>
<evidence type="ECO:0000259" key="5">
    <source>
        <dbReference type="PROSITE" id="PS51078"/>
    </source>
</evidence>
<dbReference type="FunFam" id="1.10.10.10:FF:000056">
    <property type="entry name" value="IclR family transcriptional regulator"/>
    <property type="match status" value="1"/>
</dbReference>
<dbReference type="Gene3D" id="3.30.450.40">
    <property type="match status" value="1"/>
</dbReference>
<dbReference type="PROSITE" id="PS51078">
    <property type="entry name" value="ICLR_ED"/>
    <property type="match status" value="1"/>
</dbReference>
<sequence length="269" mass="28367">MDASVNQKAAGKDREIKGAAGIQSLEKGLKVLTAIRHAGRAMRLNDIAAAAGMTPSMAHGYLVSLVRTGFVTQDRLSGLYDLGDAALQLGLASLSRTDFLSLARAAISQLAAKLGETVTLAVWNGDAPVVVDKIEGRSDSVYEIKVGSLVRLWPTATGRVFMANLPDAEWEHHLRAMMHQGGEAEGSIARFITDLATVRSQGYAATLPSTVPDFSAVAAPVFDHRSHLKAVVTVLGRQDGFDIAPSAPPLTATLRAARSLSLRLGASVS</sequence>
<evidence type="ECO:0000313" key="6">
    <source>
        <dbReference type="EMBL" id="CDN50784.1"/>
    </source>
</evidence>
<dbReference type="eggNOG" id="COG1414">
    <property type="taxonomic scope" value="Bacteria"/>
</dbReference>
<dbReference type="PANTHER" id="PTHR30136:SF8">
    <property type="entry name" value="TRANSCRIPTIONAL REGULATORY PROTEIN"/>
    <property type="match status" value="1"/>
</dbReference>
<accession>A0A068SY65</accession>
<dbReference type="Pfam" id="PF09339">
    <property type="entry name" value="HTH_IclR"/>
    <property type="match status" value="1"/>
</dbReference>
<keyword evidence="1" id="KW-0805">Transcription regulation</keyword>
<dbReference type="InterPro" id="IPR036388">
    <property type="entry name" value="WH-like_DNA-bd_sf"/>
</dbReference>
<feature type="domain" description="IclR-ED" evidence="5">
    <location>
        <begin position="85"/>
        <end position="266"/>
    </location>
</feature>
<reference evidence="7" key="1">
    <citation type="journal article" date="2014" name="BMC Genomics">
        <title>Genome sequencing of two Neorhizobium galegae strains reveals a noeT gene responsible for the unusual acetylation of the nodulation factors.</title>
        <authorList>
            <person name="Osterman J."/>
            <person name="Marsh J."/>
            <person name="Laine P.K."/>
            <person name="Zeng Z."/>
            <person name="Alatalo E."/>
            <person name="Sullivan J.T."/>
            <person name="Young J.P."/>
            <person name="Thomas-Oates J."/>
            <person name="Paulin L."/>
            <person name="Lindstrom K."/>
        </authorList>
    </citation>
    <scope>NUCLEOTIDE SEQUENCE [LARGE SCALE GENOMIC DNA]</scope>
    <source>
        <strain evidence="7">HAMBI 540</strain>
    </source>
</reference>
<dbReference type="InterPro" id="IPR005471">
    <property type="entry name" value="Tscrpt_reg_IclR_N"/>
</dbReference>
<evidence type="ECO:0000256" key="3">
    <source>
        <dbReference type="ARBA" id="ARBA00023163"/>
    </source>
</evidence>
<keyword evidence="2" id="KW-0238">DNA-binding</keyword>
<dbReference type="PATRIC" id="fig|1028800.3.peg.4713"/>
<dbReference type="Gene3D" id="1.10.10.10">
    <property type="entry name" value="Winged helix-like DNA-binding domain superfamily/Winged helix DNA-binding domain"/>
    <property type="match status" value="1"/>
</dbReference>
<geneLocation type="plasmid" evidence="7">
    <name>II</name>
</geneLocation>
<evidence type="ECO:0000259" key="4">
    <source>
        <dbReference type="PROSITE" id="PS51077"/>
    </source>
</evidence>
<organism evidence="6 7">
    <name type="scientific">Neorhizobium galegae bv. orientalis str. HAMBI 540</name>
    <dbReference type="NCBI Taxonomy" id="1028800"/>
    <lineage>
        <taxon>Bacteria</taxon>
        <taxon>Pseudomonadati</taxon>
        <taxon>Pseudomonadota</taxon>
        <taxon>Alphaproteobacteria</taxon>
        <taxon>Hyphomicrobiales</taxon>
        <taxon>Rhizobiaceae</taxon>
        <taxon>Rhizobium/Agrobacterium group</taxon>
        <taxon>Neorhizobium</taxon>
    </lineage>
</organism>
<gene>
    <name evidence="6" type="ORF">RG540_PA01050</name>
</gene>
<protein>
    <submittedName>
        <fullName evidence="6">Transcriptional regulator, IclR family</fullName>
    </submittedName>
</protein>
<evidence type="ECO:0000256" key="2">
    <source>
        <dbReference type="ARBA" id="ARBA00023125"/>
    </source>
</evidence>
<dbReference type="KEGG" id="ngg:RG540_PA01050"/>
<dbReference type="GO" id="GO:0003700">
    <property type="term" value="F:DNA-binding transcription factor activity"/>
    <property type="evidence" value="ECO:0007669"/>
    <property type="project" value="TreeGrafter"/>
</dbReference>
<dbReference type="InterPro" id="IPR014757">
    <property type="entry name" value="Tscrpt_reg_IclR_C"/>
</dbReference>
<dbReference type="SUPFAM" id="SSF46785">
    <property type="entry name" value="Winged helix' DNA-binding domain"/>
    <property type="match status" value="1"/>
</dbReference>
<keyword evidence="7" id="KW-1185">Reference proteome</keyword>